<evidence type="ECO:0000313" key="3">
    <source>
        <dbReference type="Proteomes" id="UP000570361"/>
    </source>
</evidence>
<sequence>MIKDQRGQSIVEFALLLPLLLLLLCGIVDLGRLLFAYSSLQMTVQETVRLGGLGRSDAEMTTYAKGHLRVGDPSGMTVTISPAQSVRKSGQNLTVTVHYSLPLITPVMTAIIPAPVLSANSTIRVE</sequence>
<name>A0A7W5B3M8_9BACL</name>
<dbReference type="Proteomes" id="UP000570361">
    <property type="component" value="Unassembled WGS sequence"/>
</dbReference>
<gene>
    <name evidence="2" type="ORF">FHS18_005936</name>
</gene>
<reference evidence="2 3" key="1">
    <citation type="submission" date="2020-08" db="EMBL/GenBank/DDBJ databases">
        <title>Genomic Encyclopedia of Type Strains, Phase III (KMG-III): the genomes of soil and plant-associated and newly described type strains.</title>
        <authorList>
            <person name="Whitman W."/>
        </authorList>
    </citation>
    <scope>NUCLEOTIDE SEQUENCE [LARGE SCALE GENOMIC DNA]</scope>
    <source>
        <strain evidence="2 3">CECT 5862</strain>
    </source>
</reference>
<dbReference type="AlphaFoldDB" id="A0A7W5B3M8"/>
<evidence type="ECO:0000313" key="2">
    <source>
        <dbReference type="EMBL" id="MBB3113823.1"/>
    </source>
</evidence>
<dbReference type="EMBL" id="JACHXK010000022">
    <property type="protein sequence ID" value="MBB3113823.1"/>
    <property type="molecule type" value="Genomic_DNA"/>
</dbReference>
<comment type="caution">
    <text evidence="2">The sequence shown here is derived from an EMBL/GenBank/DDBJ whole genome shotgun (WGS) entry which is preliminary data.</text>
</comment>
<feature type="domain" description="TadE-like" evidence="1">
    <location>
        <begin position="7"/>
        <end position="49"/>
    </location>
</feature>
<organism evidence="2 3">
    <name type="scientific">Paenibacillus phyllosphaerae</name>
    <dbReference type="NCBI Taxonomy" id="274593"/>
    <lineage>
        <taxon>Bacteria</taxon>
        <taxon>Bacillati</taxon>
        <taxon>Bacillota</taxon>
        <taxon>Bacilli</taxon>
        <taxon>Bacillales</taxon>
        <taxon>Paenibacillaceae</taxon>
        <taxon>Paenibacillus</taxon>
    </lineage>
</organism>
<dbReference type="RefSeq" id="WP_183603891.1">
    <property type="nucleotide sequence ID" value="NZ_JACHXK010000022.1"/>
</dbReference>
<protein>
    <submittedName>
        <fullName evidence="2">Flp pilus assembly protein TadG</fullName>
    </submittedName>
</protein>
<dbReference type="Pfam" id="PF07811">
    <property type="entry name" value="TadE"/>
    <property type="match status" value="1"/>
</dbReference>
<dbReference type="InterPro" id="IPR012495">
    <property type="entry name" value="TadE-like_dom"/>
</dbReference>
<evidence type="ECO:0000259" key="1">
    <source>
        <dbReference type="Pfam" id="PF07811"/>
    </source>
</evidence>
<accession>A0A7W5B3M8</accession>
<proteinExistence type="predicted"/>
<keyword evidence="3" id="KW-1185">Reference proteome</keyword>